<keyword evidence="6" id="KW-1185">Reference proteome</keyword>
<evidence type="ECO:0000256" key="3">
    <source>
        <dbReference type="PROSITE-ProRule" id="PRU00330"/>
    </source>
</evidence>
<feature type="non-terminal residue" evidence="5">
    <location>
        <position position="1"/>
    </location>
</feature>
<feature type="domain" description="Cullin family profile" evidence="4">
    <location>
        <begin position="1"/>
        <end position="114"/>
    </location>
</feature>
<comment type="similarity">
    <text evidence="3">Belongs to the cullin family.</text>
</comment>
<dbReference type="InterPro" id="IPR036317">
    <property type="entry name" value="Cullin_homology_sf"/>
</dbReference>
<evidence type="ECO:0000256" key="2">
    <source>
        <dbReference type="ARBA" id="ARBA00022843"/>
    </source>
</evidence>
<gene>
    <name evidence="5" type="ORF">J0S82_002510</name>
</gene>
<dbReference type="Gene3D" id="3.30.230.130">
    <property type="entry name" value="Cullin, Chain C, Domain 2"/>
    <property type="match status" value="1"/>
</dbReference>
<sequence>YMQNQDAPGNIELTVTILTTSFWPAYIPKEIHLPPEMERLQESFKKFYLSKHSGRKLQWQSTLGHCGKKELQVSLFQALVLLMFNEGDQFSLEEIKVATGVEDKEVRRTLQSLACGKARVLNKNPKGRDVEDGDRFFCNDEFKHKLFKIKINQIQMKET</sequence>
<evidence type="ECO:0000313" key="6">
    <source>
        <dbReference type="Proteomes" id="UP000700334"/>
    </source>
</evidence>
<reference evidence="5" key="1">
    <citation type="journal article" date="2021" name="Evol. Appl.">
        <title>The genome of the Pyrenean desman and the effects of bottlenecks and inbreeding on the genomic landscape of an endangered species.</title>
        <authorList>
            <person name="Escoda L."/>
            <person name="Castresana J."/>
        </authorList>
    </citation>
    <scope>NUCLEOTIDE SEQUENCE</scope>
    <source>
        <strain evidence="5">IBE-C5619</strain>
    </source>
</reference>
<dbReference type="SUPFAM" id="SSF75632">
    <property type="entry name" value="Cullin homology domain"/>
    <property type="match status" value="1"/>
</dbReference>
<dbReference type="GO" id="GO:0006511">
    <property type="term" value="P:ubiquitin-dependent protein catabolic process"/>
    <property type="evidence" value="ECO:0007669"/>
    <property type="project" value="InterPro"/>
</dbReference>
<evidence type="ECO:0000256" key="1">
    <source>
        <dbReference type="ARBA" id="ARBA00022786"/>
    </source>
</evidence>
<evidence type="ECO:0000259" key="4">
    <source>
        <dbReference type="PROSITE" id="PS50069"/>
    </source>
</evidence>
<comment type="caution">
    <text evidence="5">The sequence shown here is derived from an EMBL/GenBank/DDBJ whole genome shotgun (WGS) entry which is preliminary data.</text>
</comment>
<dbReference type="AlphaFoldDB" id="A0A8J5ZSK8"/>
<dbReference type="FunFam" id="3.30.230.130:FF:000001">
    <property type="entry name" value="Cullin 4A"/>
    <property type="match status" value="1"/>
</dbReference>
<dbReference type="GO" id="GO:0031625">
    <property type="term" value="F:ubiquitin protein ligase binding"/>
    <property type="evidence" value="ECO:0007669"/>
    <property type="project" value="InterPro"/>
</dbReference>
<dbReference type="PANTHER" id="PTHR11932">
    <property type="entry name" value="CULLIN"/>
    <property type="match status" value="1"/>
</dbReference>
<keyword evidence="1" id="KW-0833">Ubl conjugation pathway</keyword>
<dbReference type="Proteomes" id="UP000700334">
    <property type="component" value="Unassembled WGS sequence"/>
</dbReference>
<organism evidence="5 6">
    <name type="scientific">Galemys pyrenaicus</name>
    <name type="common">Iberian desman</name>
    <name type="synonym">Pyrenean desman</name>
    <dbReference type="NCBI Taxonomy" id="202257"/>
    <lineage>
        <taxon>Eukaryota</taxon>
        <taxon>Metazoa</taxon>
        <taxon>Chordata</taxon>
        <taxon>Craniata</taxon>
        <taxon>Vertebrata</taxon>
        <taxon>Euteleostomi</taxon>
        <taxon>Mammalia</taxon>
        <taxon>Eutheria</taxon>
        <taxon>Laurasiatheria</taxon>
        <taxon>Eulipotyphla</taxon>
        <taxon>Talpidae</taxon>
        <taxon>Galemys</taxon>
    </lineage>
</organism>
<dbReference type="InterPro" id="IPR045093">
    <property type="entry name" value="Cullin"/>
</dbReference>
<name>A0A8J5ZSK8_GALPY</name>
<dbReference type="PROSITE" id="PS50069">
    <property type="entry name" value="CULLIN_2"/>
    <property type="match status" value="1"/>
</dbReference>
<dbReference type="OrthoDB" id="27073at2759"/>
<accession>A0A8J5ZSK8</accession>
<protein>
    <submittedName>
        <fullName evidence="5">Cullin-4B</fullName>
    </submittedName>
</protein>
<dbReference type="InterPro" id="IPR059120">
    <property type="entry name" value="Cullin-like_AB"/>
</dbReference>
<evidence type="ECO:0000313" key="5">
    <source>
        <dbReference type="EMBL" id="KAG8509358.1"/>
    </source>
</evidence>
<dbReference type="Pfam" id="PF26557">
    <property type="entry name" value="Cullin_AB"/>
    <property type="match status" value="1"/>
</dbReference>
<keyword evidence="2" id="KW-0832">Ubl conjugation</keyword>
<dbReference type="InterPro" id="IPR016158">
    <property type="entry name" value="Cullin_homology"/>
</dbReference>
<feature type="non-terminal residue" evidence="5">
    <location>
        <position position="159"/>
    </location>
</feature>
<dbReference type="EMBL" id="JAGFMF010011948">
    <property type="protein sequence ID" value="KAG8509358.1"/>
    <property type="molecule type" value="Genomic_DNA"/>
</dbReference>
<proteinExistence type="inferred from homology"/>